<sequence length="126" mass="14492">MKRDLDIIRNILLYIENADNNRIRIYDISVNLNLPIDVIKYHIDLLADKKFIILRGCVTVLSPDYKPYDAIQIVRMTFDGCDYLEAIKNDTIWNNVKKDLKRIGGSASLDIVKTLAVNIGLKILQE</sequence>
<comment type="caution">
    <text evidence="1">The sequence shown here is derived from an EMBL/GenBank/DDBJ whole genome shotgun (WGS) entry which is preliminary data.</text>
</comment>
<proteinExistence type="predicted"/>
<reference evidence="1 2" key="1">
    <citation type="submission" date="2012-01" db="EMBL/GenBank/DDBJ databases">
        <title>The Genome Sequence of Megamonas funiformis YIT 11815.</title>
        <authorList>
            <consortium name="The Broad Institute Genome Sequencing Platform"/>
            <person name="Earl A."/>
            <person name="Ward D."/>
            <person name="Feldgarden M."/>
            <person name="Gevers D."/>
            <person name="Morotomi M."/>
            <person name="Young S.K."/>
            <person name="Zeng Q."/>
            <person name="Gargeya S."/>
            <person name="Fitzgerald M."/>
            <person name="Haas B."/>
            <person name="Abouelleil A."/>
            <person name="Alvarado L."/>
            <person name="Arachchi H.M."/>
            <person name="Berlin A."/>
            <person name="Chapman S.B."/>
            <person name="Gearin G."/>
            <person name="Goldberg J."/>
            <person name="Griggs A."/>
            <person name="Gujja S."/>
            <person name="Hansen M."/>
            <person name="Heiman D."/>
            <person name="Howarth C."/>
            <person name="Larimer J."/>
            <person name="Lui A."/>
            <person name="MacDonald P.J.P."/>
            <person name="McCowen C."/>
            <person name="Montmayeur A."/>
            <person name="Murphy C."/>
            <person name="Neiman D."/>
            <person name="Pearson M."/>
            <person name="Priest M."/>
            <person name="Roberts A."/>
            <person name="Saif S."/>
            <person name="Shea T."/>
            <person name="Sisk P."/>
            <person name="Stolte C."/>
            <person name="Sykes S."/>
            <person name="Wortman J."/>
            <person name="Nusbaum C."/>
            <person name="Birren B."/>
        </authorList>
    </citation>
    <scope>NUCLEOTIDE SEQUENCE [LARGE SCALE GENOMIC DNA]</scope>
    <source>
        <strain evidence="1 2">YIT 11815</strain>
    </source>
</reference>
<dbReference type="GeneID" id="62778875"/>
<dbReference type="Pfam" id="PF10711">
    <property type="entry name" value="DUF2513"/>
    <property type="match status" value="1"/>
</dbReference>
<organism evidence="1 2">
    <name type="scientific">Megamonas funiformis YIT 11815</name>
    <dbReference type="NCBI Taxonomy" id="742816"/>
    <lineage>
        <taxon>Bacteria</taxon>
        <taxon>Bacillati</taxon>
        <taxon>Bacillota</taxon>
        <taxon>Negativicutes</taxon>
        <taxon>Selenomonadales</taxon>
        <taxon>Selenomonadaceae</taxon>
        <taxon>Megamonas</taxon>
    </lineage>
</organism>
<evidence type="ECO:0000313" key="2">
    <source>
        <dbReference type="Proteomes" id="UP000005963"/>
    </source>
</evidence>
<dbReference type="Proteomes" id="UP000005963">
    <property type="component" value="Unassembled WGS sequence"/>
</dbReference>
<dbReference type="EMBL" id="ADMB01000020">
    <property type="protein sequence ID" value="EHR38819.1"/>
    <property type="molecule type" value="Genomic_DNA"/>
</dbReference>
<dbReference type="SUPFAM" id="SSF46785">
    <property type="entry name" value="Winged helix' DNA-binding domain"/>
    <property type="match status" value="1"/>
</dbReference>
<gene>
    <name evidence="1" type="ORF">HMPREF9454_00417</name>
</gene>
<dbReference type="RefSeq" id="WP_008537620.1">
    <property type="nucleotide sequence ID" value="NZ_JH601090.1"/>
</dbReference>
<dbReference type="InterPro" id="IPR019650">
    <property type="entry name" value="DUF2513"/>
</dbReference>
<dbReference type="InterPro" id="IPR036390">
    <property type="entry name" value="WH_DNA-bd_sf"/>
</dbReference>
<name>A0ABP2NMI7_9FIRM</name>
<keyword evidence="2" id="KW-1185">Reference proteome</keyword>
<accession>A0ABP2NMI7</accession>
<protein>
    <recommendedName>
        <fullName evidence="3">DUF2513 domain-containing protein</fullName>
    </recommendedName>
</protein>
<evidence type="ECO:0000313" key="1">
    <source>
        <dbReference type="EMBL" id="EHR38819.1"/>
    </source>
</evidence>
<evidence type="ECO:0008006" key="3">
    <source>
        <dbReference type="Google" id="ProtNLM"/>
    </source>
</evidence>